<dbReference type="NCBIfam" id="TIGR00044">
    <property type="entry name" value="YggS family pyridoxal phosphate-dependent enzyme"/>
    <property type="match status" value="1"/>
</dbReference>
<dbReference type="EMBL" id="CAUYUJ010019414">
    <property type="protein sequence ID" value="CAK0891010.1"/>
    <property type="molecule type" value="Genomic_DNA"/>
</dbReference>
<dbReference type="InterPro" id="IPR001608">
    <property type="entry name" value="Ala_racemase_N"/>
</dbReference>
<evidence type="ECO:0000256" key="2">
    <source>
        <dbReference type="RuleBase" id="RU004514"/>
    </source>
</evidence>
<gene>
    <name evidence="4" type="ORF">PCOR1329_LOCUS71070</name>
</gene>
<keyword evidence="1" id="KW-0663">Pyridoxal phosphate</keyword>
<protein>
    <recommendedName>
        <fullName evidence="3">Alanine racemase N-terminal domain-containing protein</fullName>
    </recommendedName>
</protein>
<keyword evidence="5" id="KW-1185">Reference proteome</keyword>
<sequence>VRLACAAREEKIGKALDGPVRLVAVSKTKPVEMLLEAYSAGHRHFGENYVQELVDKHPQMPEDTQWHFIGHLQSNKVAQLVKGCPTLSCLETLDSEKLARAVDKAWLANGSERRLRVMVQVNSSGEETKNGVTEEEVVELCTIISTELEGLQLAGLMTIGAPDYSGCRVEDFELLLRSRERVAEALGIDPSSLELSMGMSNDYENAILEGSTSVRVGSAIFGARHYPTKA</sequence>
<evidence type="ECO:0000259" key="3">
    <source>
        <dbReference type="Pfam" id="PF01168"/>
    </source>
</evidence>
<comment type="caution">
    <text evidence="4">The sequence shown here is derived from an EMBL/GenBank/DDBJ whole genome shotgun (WGS) entry which is preliminary data.</text>
</comment>
<dbReference type="Proteomes" id="UP001189429">
    <property type="component" value="Unassembled WGS sequence"/>
</dbReference>
<dbReference type="PROSITE" id="PS01211">
    <property type="entry name" value="UPF0001"/>
    <property type="match status" value="1"/>
</dbReference>
<feature type="domain" description="Alanine racemase N-terminal" evidence="3">
    <location>
        <begin position="11"/>
        <end position="224"/>
    </location>
</feature>
<feature type="non-terminal residue" evidence="4">
    <location>
        <position position="1"/>
    </location>
</feature>
<dbReference type="InterPro" id="IPR029066">
    <property type="entry name" value="PLP-binding_barrel"/>
</dbReference>
<proteinExistence type="inferred from homology"/>
<comment type="similarity">
    <text evidence="2">Belongs to the pyridoxal phosphate-binding protein YggS/PROSC family.</text>
</comment>
<evidence type="ECO:0000313" key="4">
    <source>
        <dbReference type="EMBL" id="CAK0891010.1"/>
    </source>
</evidence>
<reference evidence="4" key="1">
    <citation type="submission" date="2023-10" db="EMBL/GenBank/DDBJ databases">
        <authorList>
            <person name="Chen Y."/>
            <person name="Shah S."/>
            <person name="Dougan E. K."/>
            <person name="Thang M."/>
            <person name="Chan C."/>
        </authorList>
    </citation>
    <scope>NUCLEOTIDE SEQUENCE [LARGE SCALE GENOMIC DNA]</scope>
</reference>
<dbReference type="SUPFAM" id="SSF51419">
    <property type="entry name" value="PLP-binding barrel"/>
    <property type="match status" value="1"/>
</dbReference>
<dbReference type="HAMAP" id="MF_02087">
    <property type="entry name" value="PLP_homeostasis"/>
    <property type="match status" value="1"/>
</dbReference>
<dbReference type="Gene3D" id="3.20.20.10">
    <property type="entry name" value="Alanine racemase"/>
    <property type="match status" value="1"/>
</dbReference>
<organism evidence="4 5">
    <name type="scientific">Prorocentrum cordatum</name>
    <dbReference type="NCBI Taxonomy" id="2364126"/>
    <lineage>
        <taxon>Eukaryota</taxon>
        <taxon>Sar</taxon>
        <taxon>Alveolata</taxon>
        <taxon>Dinophyceae</taxon>
        <taxon>Prorocentrales</taxon>
        <taxon>Prorocentraceae</taxon>
        <taxon>Prorocentrum</taxon>
    </lineage>
</organism>
<evidence type="ECO:0000256" key="1">
    <source>
        <dbReference type="ARBA" id="ARBA00022898"/>
    </source>
</evidence>
<dbReference type="InterPro" id="IPR011078">
    <property type="entry name" value="PyrdxlP_homeostasis"/>
</dbReference>
<dbReference type="PIRSF" id="PIRSF004848">
    <property type="entry name" value="YBL036c_PLPDEIII"/>
    <property type="match status" value="1"/>
</dbReference>
<name>A0ABN9WZU4_9DINO</name>
<dbReference type="PANTHER" id="PTHR10146:SF14">
    <property type="entry name" value="PYRIDOXAL PHOSPHATE HOMEOSTASIS PROTEIN"/>
    <property type="match status" value="1"/>
</dbReference>
<evidence type="ECO:0000313" key="5">
    <source>
        <dbReference type="Proteomes" id="UP001189429"/>
    </source>
</evidence>
<dbReference type="PANTHER" id="PTHR10146">
    <property type="entry name" value="PROLINE SYNTHETASE CO-TRANSCRIBED BACTERIAL HOMOLOG PROTEIN"/>
    <property type="match status" value="1"/>
</dbReference>
<accession>A0ABN9WZU4</accession>
<dbReference type="CDD" id="cd06822">
    <property type="entry name" value="PLPDE_III_YBL036c_euk"/>
    <property type="match status" value="1"/>
</dbReference>
<dbReference type="Pfam" id="PF01168">
    <property type="entry name" value="Ala_racemase_N"/>
    <property type="match status" value="1"/>
</dbReference>